<sequence>MTDVKEIRLHIGNISPKLKESPESLTSRIEKFGEIIKSLEFHTKPLQLHYFAYITISINDSNLEKLKKSLNGVLFMGMKLSINIAKPSYLERFNKSSESKGSTKKQEEQLRRDKIVKSRLEKIKEYKTNYPTNNITSSIVISSMNPSTYSVSEHTFKNISGNTKNQPPAKRLDGNKSYGALTNPKKLHNQFKLRSGKGMVIRGTLRKSPRSGLALKQQTLRILINGELKTFKCFKTKLWGIEKNKTVRDLTWNYVNGEWRSGDDHVIERCGINGTQARNYGNDIHVEDHEEKEEQEDVEKLVEIDGFKETDKNKSILASMFSNFDFDKPVEIDTINEDDEIEVDSKGRKKAKHYDFEIEGKITDDDDEEEEEEEEDRSVEKIDIESANQIIHNFTKTEKPMKEQYYDEDDEGNDIEMDEFTEKFTTEAIKDKYDEEHDQQDSSEEEEFIPTFGSSEKPVVNDTETLRSLFNPTTTTATTATTTTETTSGSFKLGLDEDDEDLDENKQIDSIKQEELFQKIQKQKQDEIILEKKQKFGLFWCHFDSPFLSTQSQLSKLGNDKIKLPGEDQDIKDKGEEDEGEEESKYEKWFWSMRGEISRECKRRKRDVLRSLRKKNNHIKH</sequence>
<dbReference type="HOGENOM" id="CLU_020873_0_0_1"/>
<dbReference type="KEGG" id="ctp:CTRG_02755"/>
<keyword evidence="5" id="KW-1185">Reference proteome</keyword>
<dbReference type="Proteomes" id="UP000002037">
    <property type="component" value="Unassembled WGS sequence"/>
</dbReference>
<feature type="compositionally biased region" description="Basic and acidic residues" evidence="2">
    <location>
        <begin position="395"/>
        <end position="404"/>
    </location>
</feature>
<dbReference type="SUPFAM" id="SSF54928">
    <property type="entry name" value="RNA-binding domain, RBD"/>
    <property type="match status" value="1"/>
</dbReference>
<dbReference type="InterPro" id="IPR000504">
    <property type="entry name" value="RRM_dom"/>
</dbReference>
<feature type="domain" description="RRM" evidence="3">
    <location>
        <begin position="7"/>
        <end position="87"/>
    </location>
</feature>
<evidence type="ECO:0000256" key="1">
    <source>
        <dbReference type="PROSITE-ProRule" id="PRU00176"/>
    </source>
</evidence>
<name>C5M8N3_CANTT</name>
<reference evidence="4 5" key="1">
    <citation type="journal article" date="2009" name="Nature">
        <title>Evolution of pathogenicity and sexual reproduction in eight Candida genomes.</title>
        <authorList>
            <person name="Butler G."/>
            <person name="Rasmussen M.D."/>
            <person name="Lin M.F."/>
            <person name="Santos M.A."/>
            <person name="Sakthikumar S."/>
            <person name="Munro C.A."/>
            <person name="Rheinbay E."/>
            <person name="Grabherr M."/>
            <person name="Forche A."/>
            <person name="Reedy J.L."/>
            <person name="Agrafioti I."/>
            <person name="Arnaud M.B."/>
            <person name="Bates S."/>
            <person name="Brown A.J."/>
            <person name="Brunke S."/>
            <person name="Costanzo M.C."/>
            <person name="Fitzpatrick D.A."/>
            <person name="de Groot P.W."/>
            <person name="Harris D."/>
            <person name="Hoyer L.L."/>
            <person name="Hube B."/>
            <person name="Klis F.M."/>
            <person name="Kodira C."/>
            <person name="Lennard N."/>
            <person name="Logue M.E."/>
            <person name="Martin R."/>
            <person name="Neiman A.M."/>
            <person name="Nikolaou E."/>
            <person name="Quail M.A."/>
            <person name="Quinn J."/>
            <person name="Santos M.C."/>
            <person name="Schmitzberger F.F."/>
            <person name="Sherlock G."/>
            <person name="Shah P."/>
            <person name="Silverstein K.A."/>
            <person name="Skrzypek M.S."/>
            <person name="Soll D."/>
            <person name="Staggs R."/>
            <person name="Stansfield I."/>
            <person name="Stumpf M.P."/>
            <person name="Sudbery P.E."/>
            <person name="Srikantha T."/>
            <person name="Zeng Q."/>
            <person name="Berman J."/>
            <person name="Berriman M."/>
            <person name="Heitman J."/>
            <person name="Gow N.A."/>
            <person name="Lorenz M.C."/>
            <person name="Birren B.W."/>
            <person name="Kellis M."/>
            <person name="Cuomo C.A."/>
        </authorList>
    </citation>
    <scope>NUCLEOTIDE SEQUENCE [LARGE SCALE GENOMIC DNA]</scope>
    <source>
        <strain evidence="5">ATCC MYA-3404 / T1</strain>
    </source>
</reference>
<evidence type="ECO:0000259" key="3">
    <source>
        <dbReference type="PROSITE" id="PS50102"/>
    </source>
</evidence>
<organism evidence="4 5">
    <name type="scientific">Candida tropicalis (strain ATCC MYA-3404 / T1)</name>
    <name type="common">Yeast</name>
    <dbReference type="NCBI Taxonomy" id="294747"/>
    <lineage>
        <taxon>Eukaryota</taxon>
        <taxon>Fungi</taxon>
        <taxon>Dikarya</taxon>
        <taxon>Ascomycota</taxon>
        <taxon>Saccharomycotina</taxon>
        <taxon>Pichiomycetes</taxon>
        <taxon>Debaryomycetaceae</taxon>
        <taxon>Candida/Lodderomyces clade</taxon>
        <taxon>Candida</taxon>
    </lineage>
</organism>
<feature type="region of interest" description="Disordered" evidence="2">
    <location>
        <begin position="429"/>
        <end position="501"/>
    </location>
</feature>
<dbReference type="PROSITE" id="PS50102">
    <property type="entry name" value="RRM"/>
    <property type="match status" value="1"/>
</dbReference>
<feature type="compositionally biased region" description="Polar residues" evidence="2">
    <location>
        <begin position="462"/>
        <end position="472"/>
    </location>
</feature>
<dbReference type="GeneID" id="8298317"/>
<evidence type="ECO:0000256" key="2">
    <source>
        <dbReference type="SAM" id="MobiDB-lite"/>
    </source>
</evidence>
<evidence type="ECO:0000313" key="5">
    <source>
        <dbReference type="Proteomes" id="UP000002037"/>
    </source>
</evidence>
<feature type="compositionally biased region" description="Acidic residues" evidence="2">
    <location>
        <begin position="436"/>
        <end position="448"/>
    </location>
</feature>
<dbReference type="VEuPathDB" id="FungiDB:CTRG_02755"/>
<accession>C5M8N3</accession>
<feature type="compositionally biased region" description="Acidic residues" evidence="2">
    <location>
        <begin position="364"/>
        <end position="377"/>
    </location>
</feature>
<keyword evidence="1" id="KW-0694">RNA-binding</keyword>
<feature type="region of interest" description="Disordered" evidence="2">
    <location>
        <begin position="359"/>
        <end position="404"/>
    </location>
</feature>
<evidence type="ECO:0000313" key="4">
    <source>
        <dbReference type="EMBL" id="EER33937.1"/>
    </source>
</evidence>
<dbReference type="GO" id="GO:0003723">
    <property type="term" value="F:RNA binding"/>
    <property type="evidence" value="ECO:0007669"/>
    <property type="project" value="UniProtKB-UniRule"/>
</dbReference>
<feature type="compositionally biased region" description="Basic and acidic residues" evidence="2">
    <location>
        <begin position="558"/>
        <end position="575"/>
    </location>
</feature>
<dbReference type="InterPro" id="IPR035979">
    <property type="entry name" value="RBD_domain_sf"/>
</dbReference>
<dbReference type="EMBL" id="GG692397">
    <property type="protein sequence ID" value="EER33937.1"/>
    <property type="molecule type" value="Genomic_DNA"/>
</dbReference>
<feature type="region of interest" description="Disordered" evidence="2">
    <location>
        <begin position="558"/>
        <end position="585"/>
    </location>
</feature>
<dbReference type="RefSeq" id="XP_002548458.1">
    <property type="nucleotide sequence ID" value="XM_002548412.1"/>
</dbReference>
<dbReference type="STRING" id="294747.C5M8N3"/>
<feature type="compositionally biased region" description="Low complexity" evidence="2">
    <location>
        <begin position="473"/>
        <end position="487"/>
    </location>
</feature>
<protein>
    <recommendedName>
        <fullName evidence="3">RRM domain-containing protein</fullName>
    </recommendedName>
</protein>
<dbReference type="OrthoDB" id="21643at2759"/>
<dbReference type="AlphaFoldDB" id="C5M8N3"/>
<proteinExistence type="predicted"/>
<dbReference type="eggNOG" id="ENOG502QQ4K">
    <property type="taxonomic scope" value="Eukaryota"/>
</dbReference>
<gene>
    <name evidence="4" type="ORF">CTRG_02755</name>
</gene>